<feature type="region of interest" description="Disordered" evidence="1">
    <location>
        <begin position="41"/>
        <end position="79"/>
    </location>
</feature>
<evidence type="ECO:0000256" key="1">
    <source>
        <dbReference type="SAM" id="MobiDB-lite"/>
    </source>
</evidence>
<evidence type="ECO:0000313" key="3">
    <source>
        <dbReference type="EMBL" id="AEC14035.1"/>
    </source>
</evidence>
<accession>F4ZFF2</accession>
<name>F4ZFF2_CYCTU</name>
<keyword evidence="3" id="KW-0496">Mitochondrion</keyword>
<sequence length="79" mass="8788">MNKLRNKTTWELIIITAISLFMLILFPSLLTMAPEKIDQIKPSLTDNPLDNNQLPKNPTDTGTHPVNSSPASTNISDKK</sequence>
<proteinExistence type="predicted"/>
<dbReference type="EMBL" id="HM849376">
    <property type="protein sequence ID" value="AEC14035.1"/>
    <property type="molecule type" value="Genomic_DNA"/>
</dbReference>
<organism evidence="3">
    <name type="scientific">Cyclonaias tuberculata</name>
    <name type="common">Purple wartyback mussel</name>
    <dbReference type="NCBI Taxonomy" id="228089"/>
    <lineage>
        <taxon>Eukaryota</taxon>
        <taxon>Metazoa</taxon>
        <taxon>Spiralia</taxon>
        <taxon>Lophotrochozoa</taxon>
        <taxon>Mollusca</taxon>
        <taxon>Bivalvia</taxon>
        <taxon>Autobranchia</taxon>
        <taxon>Heteroconchia</taxon>
        <taxon>Palaeoheterodonta</taxon>
        <taxon>Unionida</taxon>
        <taxon>Unionoidea</taxon>
        <taxon>Unionidae</taxon>
        <taxon>Ambleminae</taxon>
        <taxon>Quadrulini</taxon>
        <taxon>Cyclonaias</taxon>
    </lineage>
</organism>
<feature type="transmembrane region" description="Helical" evidence="2">
    <location>
        <begin position="12"/>
        <end position="33"/>
    </location>
</feature>
<gene>
    <name evidence="3" type="primary">forf</name>
</gene>
<geneLocation type="mitochondrion" evidence="3"/>
<keyword evidence="2" id="KW-0812">Transmembrane</keyword>
<keyword evidence="2" id="KW-0472">Membrane</keyword>
<feature type="compositionally biased region" description="Polar residues" evidence="1">
    <location>
        <begin position="42"/>
        <end position="79"/>
    </location>
</feature>
<evidence type="ECO:0000256" key="2">
    <source>
        <dbReference type="SAM" id="Phobius"/>
    </source>
</evidence>
<keyword evidence="2" id="KW-1133">Transmembrane helix</keyword>
<reference evidence="3" key="1">
    <citation type="journal article" date="2011" name="Mol. Biol. Evol.">
        <title>Novel protein genes in animal mtDNA: a new sex determination system in freshwater mussels (Bivalvia: Unionoida)?</title>
        <authorList>
            <person name="Breton S."/>
            <person name="Stewart D.T."/>
            <person name="Shepardson S."/>
            <person name="Trdan R.J."/>
            <person name="Bogan A.E."/>
            <person name="Chapman E.G."/>
            <person name="Ruminas A.J."/>
            <person name="Piontkivska H."/>
            <person name="Hoeh W.R."/>
        </authorList>
    </citation>
    <scope>NUCLEOTIDE SEQUENCE</scope>
    <source>
        <strain evidence="3">H1933</strain>
    </source>
</reference>
<dbReference type="AlphaFoldDB" id="F4ZFF2"/>
<protein>
    <submittedName>
        <fullName evidence="3">Female-specific orf protein</fullName>
    </submittedName>
</protein>